<dbReference type="Pfam" id="PF13508">
    <property type="entry name" value="Acetyltransf_7"/>
    <property type="match status" value="1"/>
</dbReference>
<dbReference type="OrthoDB" id="3692150at2"/>
<dbReference type="RefSeq" id="WP_106349469.1">
    <property type="nucleotide sequence ID" value="NZ_PVUE01000010.1"/>
</dbReference>
<dbReference type="PROSITE" id="PS51186">
    <property type="entry name" value="GNAT"/>
    <property type="match status" value="1"/>
</dbReference>
<dbReference type="GO" id="GO:0016747">
    <property type="term" value="F:acyltransferase activity, transferring groups other than amino-acyl groups"/>
    <property type="evidence" value="ECO:0007669"/>
    <property type="project" value="InterPro"/>
</dbReference>
<keyword evidence="2" id="KW-0808">Transferase</keyword>
<comment type="caution">
    <text evidence="2">The sequence shown here is derived from an EMBL/GenBank/DDBJ whole genome shotgun (WGS) entry which is preliminary data.</text>
</comment>
<sequence>MPSIFARNKRQTPHVRRLDQAQFEALLPDAIEIYAQAMSYPKAVIPMRVSIARKHLEHPDFYAVGAFLRTRLVGFGYGYRCSPGQWWYDHVQQMLAASDPTTVQAWTSDAFELCELHVAPTYQGAGTGRQLLGHILTESAGATVLLSTPEGESTAHHLYRNAGFGRIASAVTFPGDDRPFAILGLRRTDAST</sequence>
<dbReference type="InterPro" id="IPR000182">
    <property type="entry name" value="GNAT_dom"/>
</dbReference>
<accession>A0A2T0ZYS2</accession>
<evidence type="ECO:0000259" key="1">
    <source>
        <dbReference type="PROSITE" id="PS51186"/>
    </source>
</evidence>
<dbReference type="InterPro" id="IPR016181">
    <property type="entry name" value="Acyl_CoA_acyltransferase"/>
</dbReference>
<dbReference type="EMBL" id="PVUE01000010">
    <property type="protein sequence ID" value="PRZ41397.1"/>
    <property type="molecule type" value="Genomic_DNA"/>
</dbReference>
<protein>
    <submittedName>
        <fullName evidence="2">Acetyltransferase (GNAT) family protein</fullName>
    </submittedName>
</protein>
<gene>
    <name evidence="2" type="ORF">CLV47_110125</name>
</gene>
<dbReference type="Gene3D" id="3.40.630.30">
    <property type="match status" value="1"/>
</dbReference>
<evidence type="ECO:0000313" key="2">
    <source>
        <dbReference type="EMBL" id="PRZ41397.1"/>
    </source>
</evidence>
<dbReference type="Proteomes" id="UP000237752">
    <property type="component" value="Unassembled WGS sequence"/>
</dbReference>
<proteinExistence type="predicted"/>
<organism evidence="2 3">
    <name type="scientific">Antricoccus suffuscus</name>
    <dbReference type="NCBI Taxonomy" id="1629062"/>
    <lineage>
        <taxon>Bacteria</taxon>
        <taxon>Bacillati</taxon>
        <taxon>Actinomycetota</taxon>
        <taxon>Actinomycetes</taxon>
        <taxon>Geodermatophilales</taxon>
        <taxon>Antricoccaceae</taxon>
        <taxon>Antricoccus</taxon>
    </lineage>
</organism>
<dbReference type="SUPFAM" id="SSF55729">
    <property type="entry name" value="Acyl-CoA N-acyltransferases (Nat)"/>
    <property type="match status" value="1"/>
</dbReference>
<name>A0A2T0ZYS2_9ACTN</name>
<dbReference type="AlphaFoldDB" id="A0A2T0ZYS2"/>
<reference evidence="2 3" key="1">
    <citation type="submission" date="2018-03" db="EMBL/GenBank/DDBJ databases">
        <title>Genomic Encyclopedia of Archaeal and Bacterial Type Strains, Phase II (KMG-II): from individual species to whole genera.</title>
        <authorList>
            <person name="Goeker M."/>
        </authorList>
    </citation>
    <scope>NUCLEOTIDE SEQUENCE [LARGE SCALE GENOMIC DNA]</scope>
    <source>
        <strain evidence="2 3">DSM 100065</strain>
    </source>
</reference>
<keyword evidence="3" id="KW-1185">Reference proteome</keyword>
<feature type="domain" description="N-acetyltransferase" evidence="1">
    <location>
        <begin position="13"/>
        <end position="189"/>
    </location>
</feature>
<evidence type="ECO:0000313" key="3">
    <source>
        <dbReference type="Proteomes" id="UP000237752"/>
    </source>
</evidence>